<dbReference type="EMBL" id="JAZHXJ010001842">
    <property type="protein sequence ID" value="KAL1843346.1"/>
    <property type="molecule type" value="Genomic_DNA"/>
</dbReference>
<keyword evidence="4" id="KW-0843">Virulence</keyword>
<dbReference type="InterPro" id="IPR021765">
    <property type="entry name" value="UstYa-like"/>
</dbReference>
<reference evidence="9 10" key="1">
    <citation type="journal article" date="2024" name="Commun. Biol.">
        <title>Comparative genomic analysis of thermophilic fungi reveals convergent evolutionary adaptations and gene losses.</title>
        <authorList>
            <person name="Steindorff A.S."/>
            <person name="Aguilar-Pontes M.V."/>
            <person name="Robinson A.J."/>
            <person name="Andreopoulos B."/>
            <person name="LaButti K."/>
            <person name="Kuo A."/>
            <person name="Mondo S."/>
            <person name="Riley R."/>
            <person name="Otillar R."/>
            <person name="Haridas S."/>
            <person name="Lipzen A."/>
            <person name="Grimwood J."/>
            <person name="Schmutz J."/>
            <person name="Clum A."/>
            <person name="Reid I.D."/>
            <person name="Moisan M.C."/>
            <person name="Butler G."/>
            <person name="Nguyen T.T.M."/>
            <person name="Dewar K."/>
            <person name="Conant G."/>
            <person name="Drula E."/>
            <person name="Henrissat B."/>
            <person name="Hansel C."/>
            <person name="Singer S."/>
            <person name="Hutchinson M.I."/>
            <person name="de Vries R.P."/>
            <person name="Natvig D.O."/>
            <person name="Powell A.J."/>
            <person name="Tsang A."/>
            <person name="Grigoriev I.V."/>
        </authorList>
    </citation>
    <scope>NUCLEOTIDE SEQUENCE [LARGE SCALE GENOMIC DNA]</scope>
    <source>
        <strain evidence="9 10">ATCC 24622</strain>
    </source>
</reference>
<sequence length="226" mass="25573">MGFAEKGFWRFSYQKLAPSATAAGVMDVDETEEAQVSQARRPRSFCRIPDRWLVVGLVLSNLVLLLALAIHATRRPPCHDDAQRRLMAEWYTNSGINDDLKRTSAYSPILDWFDMKPGMRTLNGALRDNASIWRQPPSPEVDRAWDDISTEGFEVITVPESAVVRSGKDPAVSLRAPRSWGAGEDAYVAQIDVFHQIHCLNELRKEMDYDYYYQSSRSCAAPTWAS</sequence>
<gene>
    <name evidence="9" type="ORF">VTK73DRAFT_2867</name>
</gene>
<accession>A0ABR3VQZ2</accession>
<keyword evidence="2 8" id="KW-0812">Transmembrane</keyword>
<comment type="similarity">
    <text evidence="7">Belongs to the ustYa family.</text>
</comment>
<organism evidence="9 10">
    <name type="scientific">Phialemonium thermophilum</name>
    <dbReference type="NCBI Taxonomy" id="223376"/>
    <lineage>
        <taxon>Eukaryota</taxon>
        <taxon>Fungi</taxon>
        <taxon>Dikarya</taxon>
        <taxon>Ascomycota</taxon>
        <taxon>Pezizomycotina</taxon>
        <taxon>Sordariomycetes</taxon>
        <taxon>Sordariomycetidae</taxon>
        <taxon>Cephalothecales</taxon>
        <taxon>Cephalothecaceae</taxon>
        <taxon>Phialemonium</taxon>
    </lineage>
</organism>
<protein>
    <submittedName>
        <fullName evidence="9">Uncharacterized protein</fullName>
    </submittedName>
</protein>
<evidence type="ECO:0000313" key="10">
    <source>
        <dbReference type="Proteomes" id="UP001586593"/>
    </source>
</evidence>
<keyword evidence="6" id="KW-0325">Glycoprotein</keyword>
<dbReference type="PANTHER" id="PTHR33365:SF14">
    <property type="entry name" value="TAT PATHWAY SIGNAL SEQUENCE"/>
    <property type="match status" value="1"/>
</dbReference>
<evidence type="ECO:0000256" key="7">
    <source>
        <dbReference type="ARBA" id="ARBA00035112"/>
    </source>
</evidence>
<evidence type="ECO:0000313" key="9">
    <source>
        <dbReference type="EMBL" id="KAL1843346.1"/>
    </source>
</evidence>
<evidence type="ECO:0000256" key="8">
    <source>
        <dbReference type="SAM" id="Phobius"/>
    </source>
</evidence>
<comment type="caution">
    <text evidence="9">The sequence shown here is derived from an EMBL/GenBank/DDBJ whole genome shotgun (WGS) entry which is preliminary data.</text>
</comment>
<dbReference type="Pfam" id="PF11807">
    <property type="entry name" value="UstYa"/>
    <property type="match status" value="1"/>
</dbReference>
<evidence type="ECO:0000256" key="5">
    <source>
        <dbReference type="ARBA" id="ARBA00023136"/>
    </source>
</evidence>
<feature type="transmembrane region" description="Helical" evidence="8">
    <location>
        <begin position="52"/>
        <end position="72"/>
    </location>
</feature>
<comment type="subcellular location">
    <subcellularLocation>
        <location evidence="1">Membrane</location>
        <topology evidence="1">Single-pass membrane protein</topology>
    </subcellularLocation>
</comment>
<keyword evidence="5 8" id="KW-0472">Membrane</keyword>
<proteinExistence type="inferred from homology"/>
<keyword evidence="10" id="KW-1185">Reference proteome</keyword>
<evidence type="ECO:0000256" key="1">
    <source>
        <dbReference type="ARBA" id="ARBA00004167"/>
    </source>
</evidence>
<name>A0ABR3VQZ2_9PEZI</name>
<evidence type="ECO:0000256" key="2">
    <source>
        <dbReference type="ARBA" id="ARBA00022692"/>
    </source>
</evidence>
<dbReference type="PANTHER" id="PTHR33365">
    <property type="entry name" value="YALI0B05434P"/>
    <property type="match status" value="1"/>
</dbReference>
<evidence type="ECO:0000256" key="6">
    <source>
        <dbReference type="ARBA" id="ARBA00023180"/>
    </source>
</evidence>
<keyword evidence="3 8" id="KW-1133">Transmembrane helix</keyword>
<evidence type="ECO:0000256" key="3">
    <source>
        <dbReference type="ARBA" id="ARBA00022989"/>
    </source>
</evidence>
<evidence type="ECO:0000256" key="4">
    <source>
        <dbReference type="ARBA" id="ARBA00023026"/>
    </source>
</evidence>
<dbReference type="Proteomes" id="UP001586593">
    <property type="component" value="Unassembled WGS sequence"/>
</dbReference>